<feature type="transmembrane region" description="Helical" evidence="1">
    <location>
        <begin position="147"/>
        <end position="165"/>
    </location>
</feature>
<dbReference type="STRING" id="1095776.SAMN04515672_2794"/>
<name>A0A1G9ANQ9_9EURY</name>
<protein>
    <submittedName>
        <fullName evidence="2">Uncharacterized protein</fullName>
    </submittedName>
</protein>
<organism evidence="2 3">
    <name type="scientific">Natronorubrum texcoconense</name>
    <dbReference type="NCBI Taxonomy" id="1095776"/>
    <lineage>
        <taxon>Archaea</taxon>
        <taxon>Methanobacteriati</taxon>
        <taxon>Methanobacteriota</taxon>
        <taxon>Stenosarchaea group</taxon>
        <taxon>Halobacteria</taxon>
        <taxon>Halobacteriales</taxon>
        <taxon>Natrialbaceae</taxon>
        <taxon>Natronorubrum</taxon>
    </lineage>
</organism>
<dbReference type="Proteomes" id="UP000198882">
    <property type="component" value="Unassembled WGS sequence"/>
</dbReference>
<accession>A0A1G9ANQ9</accession>
<feature type="transmembrane region" description="Helical" evidence="1">
    <location>
        <begin position="115"/>
        <end position="135"/>
    </location>
</feature>
<keyword evidence="1" id="KW-0812">Transmembrane</keyword>
<dbReference type="EMBL" id="FNFE01000003">
    <property type="protein sequence ID" value="SDK28185.1"/>
    <property type="molecule type" value="Genomic_DNA"/>
</dbReference>
<evidence type="ECO:0000256" key="1">
    <source>
        <dbReference type="SAM" id="Phobius"/>
    </source>
</evidence>
<keyword evidence="3" id="KW-1185">Reference proteome</keyword>
<keyword evidence="1" id="KW-1133">Transmembrane helix</keyword>
<gene>
    <name evidence="2" type="ORF">SAMN04515672_2794</name>
</gene>
<reference evidence="3" key="1">
    <citation type="submission" date="2016-10" db="EMBL/GenBank/DDBJ databases">
        <authorList>
            <person name="Varghese N."/>
            <person name="Submissions S."/>
        </authorList>
    </citation>
    <scope>NUCLEOTIDE SEQUENCE [LARGE SCALE GENOMIC DNA]</scope>
    <source>
        <strain evidence="3">B4,CECT 8067,JCM 17497</strain>
    </source>
</reference>
<dbReference type="AlphaFoldDB" id="A0A1G9ANQ9"/>
<feature type="transmembrane region" description="Helical" evidence="1">
    <location>
        <begin position="73"/>
        <end position="95"/>
    </location>
</feature>
<evidence type="ECO:0000313" key="2">
    <source>
        <dbReference type="EMBL" id="SDK28185.1"/>
    </source>
</evidence>
<proteinExistence type="predicted"/>
<sequence>MILFCSDGKISFVSENDRNSGCDAALGPFNRRNSDTKQTDDLADARRVVHRDGTEGLIRVLTRVPEKHMVDPSLISGTVWLLCGIAILYLGYLIAIRGRADLHANYDESVDPAYVSRWAGGTALLMGLLVVAYGIREMRYGFQPTALGGLLVALLVLSYLTKLFARGFGYRG</sequence>
<evidence type="ECO:0000313" key="3">
    <source>
        <dbReference type="Proteomes" id="UP000198882"/>
    </source>
</evidence>
<keyword evidence="1" id="KW-0472">Membrane</keyword>